<dbReference type="AlphaFoldDB" id="A0A9D7K2I5"/>
<dbReference type="PROSITE" id="PS51782">
    <property type="entry name" value="LYSM"/>
    <property type="match status" value="1"/>
</dbReference>
<dbReference type="CDD" id="cd00118">
    <property type="entry name" value="LysM"/>
    <property type="match status" value="1"/>
</dbReference>
<dbReference type="EMBL" id="JADJUC010000028">
    <property type="protein sequence ID" value="MBK8525244.1"/>
    <property type="molecule type" value="Genomic_DNA"/>
</dbReference>
<dbReference type="PANTHER" id="PTHR34700:SF4">
    <property type="entry name" value="PHAGE-LIKE ELEMENT PBSX PROTEIN XKDP"/>
    <property type="match status" value="1"/>
</dbReference>
<dbReference type="SMART" id="SM00257">
    <property type="entry name" value="LysM"/>
    <property type="match status" value="1"/>
</dbReference>
<evidence type="ECO:0000313" key="3">
    <source>
        <dbReference type="EMBL" id="MBK8525244.1"/>
    </source>
</evidence>
<feature type="chain" id="PRO_5039095732" evidence="1">
    <location>
        <begin position="20"/>
        <end position="353"/>
    </location>
</feature>
<dbReference type="InterPro" id="IPR036779">
    <property type="entry name" value="LysM_dom_sf"/>
</dbReference>
<evidence type="ECO:0000256" key="1">
    <source>
        <dbReference type="SAM" id="SignalP"/>
    </source>
</evidence>
<dbReference type="PANTHER" id="PTHR34700">
    <property type="entry name" value="POTASSIUM BINDING PROTEIN KBP"/>
    <property type="match status" value="1"/>
</dbReference>
<protein>
    <submittedName>
        <fullName evidence="3">LysM peptidoglycan-binding domain-containing protein</fullName>
    </submittedName>
</protein>
<dbReference type="Pfam" id="PF01476">
    <property type="entry name" value="LysM"/>
    <property type="match status" value="1"/>
</dbReference>
<dbReference type="Gene3D" id="3.10.350.10">
    <property type="entry name" value="LysM domain"/>
    <property type="match status" value="1"/>
</dbReference>
<feature type="signal peptide" evidence="1">
    <location>
        <begin position="1"/>
        <end position="19"/>
    </location>
</feature>
<accession>A0A9D7K2I5</accession>
<evidence type="ECO:0000313" key="4">
    <source>
        <dbReference type="Proteomes" id="UP000886689"/>
    </source>
</evidence>
<organism evidence="3 4">
    <name type="scientific">Candidatus Proximibacter danicus</name>
    <dbReference type="NCBI Taxonomy" id="2954365"/>
    <lineage>
        <taxon>Bacteria</taxon>
        <taxon>Pseudomonadati</taxon>
        <taxon>Pseudomonadota</taxon>
        <taxon>Betaproteobacteria</taxon>
        <taxon>Candidatus Proximibacter</taxon>
    </lineage>
</organism>
<gene>
    <name evidence="3" type="ORF">IPL58_15140</name>
</gene>
<comment type="caution">
    <text evidence="3">The sequence shown here is derived from an EMBL/GenBank/DDBJ whole genome shotgun (WGS) entry which is preliminary data.</text>
</comment>
<dbReference type="InterPro" id="IPR052196">
    <property type="entry name" value="Bact_Kbp"/>
</dbReference>
<dbReference type="Proteomes" id="UP000886689">
    <property type="component" value="Unassembled WGS sequence"/>
</dbReference>
<dbReference type="InterPro" id="IPR018392">
    <property type="entry name" value="LysM"/>
</dbReference>
<proteinExistence type="predicted"/>
<name>A0A9D7K2I5_9PROT</name>
<evidence type="ECO:0000259" key="2">
    <source>
        <dbReference type="PROSITE" id="PS51782"/>
    </source>
</evidence>
<feature type="domain" description="LysM" evidence="2">
    <location>
        <begin position="38"/>
        <end position="87"/>
    </location>
</feature>
<sequence length="353" mass="38877">MTRIISALLLALAASFVQAADPTPAPATPILIAENAPERHIVVPGDTLWGISAKFLKEPWRWPEVWRMNSEQIKNPHRIYPGDVIILDRDASGNPMLRLASKGNSNGKLQPKIYSEPVNQTIPSIPPNVIEPFVSEPLIVDDISVNNGARIVAMQEERVFLGPGDKAFVVGASDRPNQELWQIYRPGKPLLDPEDNKTVLGYEAFYLGTAKQQQPGEPGVFEIRTFKQEIGRGDRLLPANPPQLVNYAPHKPDTAIEARVASVYGGVGAAGRGSIITLNRGTSNGIEVGHVLAIYRNRSDTFRNYETDAKETVDLPNERFGLVFVFRTFARVSYALVLNSNGSVNLNDLLRNP</sequence>
<dbReference type="SUPFAM" id="SSF54106">
    <property type="entry name" value="LysM domain"/>
    <property type="match status" value="1"/>
</dbReference>
<reference evidence="3" key="1">
    <citation type="submission" date="2020-10" db="EMBL/GenBank/DDBJ databases">
        <title>Connecting structure to function with the recovery of over 1000 high-quality activated sludge metagenome-assembled genomes encoding full-length rRNA genes using long-read sequencing.</title>
        <authorList>
            <person name="Singleton C.M."/>
            <person name="Petriglieri F."/>
            <person name="Kristensen J.M."/>
            <person name="Kirkegaard R.H."/>
            <person name="Michaelsen T.Y."/>
            <person name="Andersen M.H."/>
            <person name="Karst S.M."/>
            <person name="Dueholm M.S."/>
            <person name="Nielsen P.H."/>
            <person name="Albertsen M."/>
        </authorList>
    </citation>
    <scope>NUCLEOTIDE SEQUENCE</scope>
    <source>
        <strain evidence="3">Hirt_18-Q3-R61-65_BATAC.395</strain>
    </source>
</reference>
<keyword evidence="1" id="KW-0732">Signal</keyword>